<sequence length="293" mass="31473">MTSEYWLEGMVAVVTGPGQGKDECGSRIARGLARYGAPVSVNDLAKELLQATLDQPPSRGNDTWRIPGNFAAAHSARQVINVLAVHDRQVHLVVSNATVGGLVSAEERLSNAHGHCQIGVDLSDLLSTSRAALTDRIPRRLGHVINIGSLARWRTAFRGLMDTTTKSGLLNLTQHTVSEGASLSSSVGVLLPTGILRPHIFRAQPDLSRRESSCSGLRDSAEMGKLVASPSHRHAIAASGTPLDRRGGNAMRSIMAYKGRSGRMMKVEPTGAIVATDRRRERGHNEFTAIVRP</sequence>
<evidence type="ECO:0000256" key="2">
    <source>
        <dbReference type="ARBA" id="ARBA00023002"/>
    </source>
</evidence>
<dbReference type="AlphaFoldDB" id="A0A7C1G5J9"/>
<dbReference type="InterPro" id="IPR002347">
    <property type="entry name" value="SDR_fam"/>
</dbReference>
<dbReference type="PANTHER" id="PTHR42760">
    <property type="entry name" value="SHORT-CHAIN DEHYDROGENASES/REDUCTASES FAMILY MEMBER"/>
    <property type="match status" value="1"/>
</dbReference>
<dbReference type="InterPro" id="IPR036291">
    <property type="entry name" value="NAD(P)-bd_dom_sf"/>
</dbReference>
<dbReference type="Gene3D" id="3.40.50.720">
    <property type="entry name" value="NAD(P)-binding Rossmann-like Domain"/>
    <property type="match status" value="1"/>
</dbReference>
<protein>
    <submittedName>
        <fullName evidence="3">SDR family NAD(P)-dependent oxidoreductase</fullName>
    </submittedName>
</protein>
<reference evidence="3" key="1">
    <citation type="journal article" date="2020" name="mSystems">
        <title>Genome- and Community-Level Interaction Insights into Carbon Utilization and Element Cycling Functions of Hydrothermarchaeota in Hydrothermal Sediment.</title>
        <authorList>
            <person name="Zhou Z."/>
            <person name="Liu Y."/>
            <person name="Xu W."/>
            <person name="Pan J."/>
            <person name="Luo Z.H."/>
            <person name="Li M."/>
        </authorList>
    </citation>
    <scope>NUCLEOTIDE SEQUENCE [LARGE SCALE GENOMIC DNA]</scope>
    <source>
        <strain evidence="3">SpSt-222</strain>
    </source>
</reference>
<evidence type="ECO:0000313" key="3">
    <source>
        <dbReference type="EMBL" id="HEF64585.1"/>
    </source>
</evidence>
<organism evidence="3">
    <name type="scientific">Thermomicrobium roseum</name>
    <dbReference type="NCBI Taxonomy" id="500"/>
    <lineage>
        <taxon>Bacteria</taxon>
        <taxon>Pseudomonadati</taxon>
        <taxon>Thermomicrobiota</taxon>
        <taxon>Thermomicrobia</taxon>
        <taxon>Thermomicrobiales</taxon>
        <taxon>Thermomicrobiaceae</taxon>
        <taxon>Thermomicrobium</taxon>
    </lineage>
</organism>
<keyword evidence="2" id="KW-0560">Oxidoreductase</keyword>
<dbReference type="PANTHER" id="PTHR42760:SF133">
    <property type="entry name" value="3-OXOACYL-[ACYL-CARRIER-PROTEIN] REDUCTASE"/>
    <property type="match status" value="1"/>
</dbReference>
<dbReference type="SUPFAM" id="SSF51735">
    <property type="entry name" value="NAD(P)-binding Rossmann-fold domains"/>
    <property type="match status" value="1"/>
</dbReference>
<accession>A0A7C1G5J9</accession>
<name>A0A7C1G5J9_THERO</name>
<proteinExistence type="inferred from homology"/>
<dbReference type="EMBL" id="DSJL01000007">
    <property type="protein sequence ID" value="HEF64585.1"/>
    <property type="molecule type" value="Genomic_DNA"/>
</dbReference>
<comment type="similarity">
    <text evidence="1">Belongs to the short-chain dehydrogenases/reductases (SDR) family.</text>
</comment>
<dbReference type="Pfam" id="PF00106">
    <property type="entry name" value="adh_short"/>
    <property type="match status" value="1"/>
</dbReference>
<gene>
    <name evidence="3" type="ORF">ENP47_03115</name>
</gene>
<dbReference type="GO" id="GO:0016616">
    <property type="term" value="F:oxidoreductase activity, acting on the CH-OH group of donors, NAD or NADP as acceptor"/>
    <property type="evidence" value="ECO:0007669"/>
    <property type="project" value="TreeGrafter"/>
</dbReference>
<evidence type="ECO:0000256" key="1">
    <source>
        <dbReference type="ARBA" id="ARBA00006484"/>
    </source>
</evidence>
<comment type="caution">
    <text evidence="3">The sequence shown here is derived from an EMBL/GenBank/DDBJ whole genome shotgun (WGS) entry which is preliminary data.</text>
</comment>